<dbReference type="Gene3D" id="2.40.128.130">
    <property type="entry name" value="Autotransporter beta-domain"/>
    <property type="match status" value="1"/>
</dbReference>
<evidence type="ECO:0000259" key="1">
    <source>
        <dbReference type="PROSITE" id="PS51208"/>
    </source>
</evidence>
<dbReference type="SUPFAM" id="SSF103515">
    <property type="entry name" value="Autotransporter"/>
    <property type="match status" value="1"/>
</dbReference>
<proteinExistence type="predicted"/>
<comment type="caution">
    <text evidence="2">The sequence shown here is derived from an EMBL/GenBank/DDBJ whole genome shotgun (WGS) entry which is preliminary data.</text>
</comment>
<dbReference type="Proteomes" id="UP001500864">
    <property type="component" value="Unassembled WGS sequence"/>
</dbReference>
<keyword evidence="3" id="KW-1185">Reference proteome</keyword>
<feature type="domain" description="Autotransporter" evidence="1">
    <location>
        <begin position="5"/>
        <end position="278"/>
    </location>
</feature>
<dbReference type="InterPro" id="IPR005546">
    <property type="entry name" value="Autotransporte_beta"/>
</dbReference>
<evidence type="ECO:0000313" key="3">
    <source>
        <dbReference type="Proteomes" id="UP001500864"/>
    </source>
</evidence>
<dbReference type="InterPro" id="IPR006315">
    <property type="entry name" value="OM_autotransptr_brl_dom"/>
</dbReference>
<dbReference type="SMART" id="SM00869">
    <property type="entry name" value="Autotransporter"/>
    <property type="match status" value="1"/>
</dbReference>
<dbReference type="Pfam" id="PF03797">
    <property type="entry name" value="Autotransporter"/>
    <property type="match status" value="1"/>
</dbReference>
<evidence type="ECO:0000313" key="2">
    <source>
        <dbReference type="EMBL" id="GAA5107638.1"/>
    </source>
</evidence>
<sequence length="278" mass="30849">MFEPKDNKERGIFLSTYGNRITLSSNPHPPQDSAGADIRYVALQAAFTLLTLGDQNTSMDFGLLGTYGKLVFIAKNKEGSQKNMLDKWLLTAYGNIQHDSGIYANTFLSYGIFKSNIPTALTKNTKKANDLRTLGASITIGQKLPTSVERITLEPQAQLVYQHLIFSTLPDDESFKVNMGNFYQWLLRIGGRLTQNKGHAVSFYGKLNFIKAFDNEKTMQIGEGFQLASIGTSLEGGLGINAHLSQNIGFHTDVSYQHKLKKVGVSGIYVSVGMRYRF</sequence>
<name>A0ABP9N2W1_9HYPH</name>
<accession>A0ABP9N2W1</accession>
<dbReference type="NCBIfam" id="TIGR01414">
    <property type="entry name" value="autotrans_barl"/>
    <property type="match status" value="1"/>
</dbReference>
<protein>
    <recommendedName>
        <fullName evidence="1">Autotransporter domain-containing protein</fullName>
    </recommendedName>
</protein>
<gene>
    <name evidence="2" type="ORF">GCM10023261_09190</name>
</gene>
<reference evidence="3" key="1">
    <citation type="journal article" date="2019" name="Int. J. Syst. Evol. Microbiol.">
        <title>The Global Catalogue of Microorganisms (GCM) 10K type strain sequencing project: providing services to taxonomists for standard genome sequencing and annotation.</title>
        <authorList>
            <consortium name="The Broad Institute Genomics Platform"/>
            <consortium name="The Broad Institute Genome Sequencing Center for Infectious Disease"/>
            <person name="Wu L."/>
            <person name="Ma J."/>
        </authorList>
    </citation>
    <scope>NUCLEOTIDE SEQUENCE [LARGE SCALE GENOMIC DNA]</scope>
    <source>
        <strain evidence="3">JCM 17712</strain>
    </source>
</reference>
<organism evidence="2 3">
    <name type="scientific">Bartonella jaculi</name>
    <dbReference type="NCBI Taxonomy" id="686226"/>
    <lineage>
        <taxon>Bacteria</taxon>
        <taxon>Pseudomonadati</taxon>
        <taxon>Pseudomonadota</taxon>
        <taxon>Alphaproteobacteria</taxon>
        <taxon>Hyphomicrobiales</taxon>
        <taxon>Bartonellaceae</taxon>
        <taxon>Bartonella</taxon>
    </lineage>
</organism>
<dbReference type="EMBL" id="BAABIZ010000008">
    <property type="protein sequence ID" value="GAA5107638.1"/>
    <property type="molecule type" value="Genomic_DNA"/>
</dbReference>
<dbReference type="PROSITE" id="PS51208">
    <property type="entry name" value="AUTOTRANSPORTER"/>
    <property type="match status" value="1"/>
</dbReference>
<dbReference type="InterPro" id="IPR036709">
    <property type="entry name" value="Autotransporte_beta_dom_sf"/>
</dbReference>